<dbReference type="Proteomes" id="UP000023152">
    <property type="component" value="Unassembled WGS sequence"/>
</dbReference>
<dbReference type="EMBL" id="ASPP01017350">
    <property type="protein sequence ID" value="ETO17048.1"/>
    <property type="molecule type" value="Genomic_DNA"/>
</dbReference>
<evidence type="ECO:0000313" key="2">
    <source>
        <dbReference type="Proteomes" id="UP000023152"/>
    </source>
</evidence>
<keyword evidence="2" id="KW-1185">Reference proteome</keyword>
<evidence type="ECO:0000313" key="1">
    <source>
        <dbReference type="EMBL" id="ETO17048.1"/>
    </source>
</evidence>
<comment type="caution">
    <text evidence="1">The sequence shown here is derived from an EMBL/GenBank/DDBJ whole genome shotgun (WGS) entry which is preliminary data.</text>
</comment>
<organism evidence="1 2">
    <name type="scientific">Reticulomyxa filosa</name>
    <dbReference type="NCBI Taxonomy" id="46433"/>
    <lineage>
        <taxon>Eukaryota</taxon>
        <taxon>Sar</taxon>
        <taxon>Rhizaria</taxon>
        <taxon>Retaria</taxon>
        <taxon>Foraminifera</taxon>
        <taxon>Monothalamids</taxon>
        <taxon>Reticulomyxidae</taxon>
        <taxon>Reticulomyxa</taxon>
    </lineage>
</organism>
<gene>
    <name evidence="1" type="ORF">RFI_20282</name>
</gene>
<sequence>MTHKKWITWLFQHSKTSDGTRIRKDSPSLNMFWDLYKLFQPNFQGIQERLISSLIYSVGDSSPAPLSVDAMMVLTCCWLVRCDVLHDRNLYSRLPANIAFFLPYACTVLHPQYFSIDQLGHYIGRTRNNGKSNRDGSFPNEPDSIHISLDENQNTNLLHMDDDEEDDLDTVDPIERAEILRKFEPFILLSMRAEKGKKLREKNVRLFTLLALYMQQNILEDKNGENVSLRDIDFDNQDQLMNCVFFCCCLKWYTIDTTYNNDNNNNNNNNNKQKIFDVMTHIATTLKACLTSEEPSIHHALGDFCQALIDLFIPTQAATLARVFSVCLDVGDDLQKLGCIQALGLFVPRLLKQCKQLNIFQEVISVTEKHTQQWQ</sequence>
<proteinExistence type="predicted"/>
<accession>X6MSU2</accession>
<reference evidence="1 2" key="1">
    <citation type="journal article" date="2013" name="Curr. Biol.">
        <title>The Genome of the Foraminiferan Reticulomyxa filosa.</title>
        <authorList>
            <person name="Glockner G."/>
            <person name="Hulsmann N."/>
            <person name="Schleicher M."/>
            <person name="Noegel A.A."/>
            <person name="Eichinger L."/>
            <person name="Gallinger C."/>
            <person name="Pawlowski J."/>
            <person name="Sierra R."/>
            <person name="Euteneuer U."/>
            <person name="Pillet L."/>
            <person name="Moustafa A."/>
            <person name="Platzer M."/>
            <person name="Groth M."/>
            <person name="Szafranski K."/>
            <person name="Schliwa M."/>
        </authorList>
    </citation>
    <scope>NUCLEOTIDE SEQUENCE [LARGE SCALE GENOMIC DNA]</scope>
</reference>
<name>X6MSU2_RETFI</name>
<protein>
    <submittedName>
        <fullName evidence="1">Uncharacterized protein</fullName>
    </submittedName>
</protein>
<dbReference type="AlphaFoldDB" id="X6MSU2"/>